<gene>
    <name evidence="1" type="ORF">SCALOS_LOCUS10213</name>
</gene>
<dbReference type="Proteomes" id="UP000789860">
    <property type="component" value="Unassembled WGS sequence"/>
</dbReference>
<accession>A0ACA9P5J8</accession>
<organism evidence="1 2">
    <name type="scientific">Scutellospora calospora</name>
    <dbReference type="NCBI Taxonomy" id="85575"/>
    <lineage>
        <taxon>Eukaryota</taxon>
        <taxon>Fungi</taxon>
        <taxon>Fungi incertae sedis</taxon>
        <taxon>Mucoromycota</taxon>
        <taxon>Glomeromycotina</taxon>
        <taxon>Glomeromycetes</taxon>
        <taxon>Diversisporales</taxon>
        <taxon>Gigasporaceae</taxon>
        <taxon>Scutellospora</taxon>
    </lineage>
</organism>
<sequence>MSNENMPSIYTNPLAERLVKGEIHNYQNQDSNAIQQMYSLHNESQDLINKNIIIIDELCKLYNEAVFKGSYDPEIIYLLEQYLASNQLKPTDLINLCLNNQNNS</sequence>
<keyword evidence="2" id="KW-1185">Reference proteome</keyword>
<protein>
    <submittedName>
        <fullName evidence="1">1107_t:CDS:1</fullName>
    </submittedName>
</protein>
<proteinExistence type="predicted"/>
<dbReference type="EMBL" id="CAJVPM010036630">
    <property type="protein sequence ID" value="CAG8693270.1"/>
    <property type="molecule type" value="Genomic_DNA"/>
</dbReference>
<comment type="caution">
    <text evidence="1">The sequence shown here is derived from an EMBL/GenBank/DDBJ whole genome shotgun (WGS) entry which is preliminary data.</text>
</comment>
<feature type="non-terminal residue" evidence="1">
    <location>
        <position position="104"/>
    </location>
</feature>
<name>A0ACA9P5J8_9GLOM</name>
<evidence type="ECO:0000313" key="2">
    <source>
        <dbReference type="Proteomes" id="UP000789860"/>
    </source>
</evidence>
<evidence type="ECO:0000313" key="1">
    <source>
        <dbReference type="EMBL" id="CAG8693270.1"/>
    </source>
</evidence>
<reference evidence="1" key="1">
    <citation type="submission" date="2021-06" db="EMBL/GenBank/DDBJ databases">
        <authorList>
            <person name="Kallberg Y."/>
            <person name="Tangrot J."/>
            <person name="Rosling A."/>
        </authorList>
    </citation>
    <scope>NUCLEOTIDE SEQUENCE</scope>
    <source>
        <strain evidence="1">AU212A</strain>
    </source>
</reference>